<comment type="similarity">
    <text evidence="3 9">Belongs to the CobD/CbiB family.</text>
</comment>
<dbReference type="STRING" id="1795632.TH606_10225"/>
<dbReference type="GO" id="GO:0005886">
    <property type="term" value="C:plasma membrane"/>
    <property type="evidence" value="ECO:0007669"/>
    <property type="project" value="UniProtKB-SubCell"/>
</dbReference>
<comment type="function">
    <text evidence="9">Converts cobyric acid to cobinamide by the addition of aminopropanol on the F carboxylic group.</text>
</comment>
<dbReference type="RefSeq" id="WP_068543666.1">
    <property type="nucleotide sequence ID" value="NZ_LSFI01000060.1"/>
</dbReference>
<reference evidence="10 11" key="1">
    <citation type="submission" date="2016-02" db="EMBL/GenBank/DDBJ databases">
        <title>Draft genome sequence of Thermodesulfatator sp. S606.</title>
        <authorList>
            <person name="Lai Q."/>
            <person name="Cao J."/>
            <person name="Dupont S."/>
            <person name="Shao Z."/>
            <person name="Jebbar M."/>
            <person name="Alain K."/>
        </authorList>
    </citation>
    <scope>NUCLEOTIDE SEQUENCE [LARGE SCALE GENOMIC DNA]</scope>
    <source>
        <strain evidence="10 11">S606</strain>
    </source>
</reference>
<dbReference type="HAMAP" id="MF_00024">
    <property type="entry name" value="CobD_CbiB"/>
    <property type="match status" value="1"/>
</dbReference>
<dbReference type="EMBL" id="LSFI01000060">
    <property type="protein sequence ID" value="OAG26830.1"/>
    <property type="molecule type" value="Genomic_DNA"/>
</dbReference>
<evidence type="ECO:0000256" key="5">
    <source>
        <dbReference type="ARBA" id="ARBA00022573"/>
    </source>
</evidence>
<evidence type="ECO:0000256" key="7">
    <source>
        <dbReference type="ARBA" id="ARBA00022989"/>
    </source>
</evidence>
<dbReference type="PANTHER" id="PTHR34308:SF1">
    <property type="entry name" value="COBALAMIN BIOSYNTHESIS PROTEIN CBIB"/>
    <property type="match status" value="1"/>
</dbReference>
<keyword evidence="5 9" id="KW-0169">Cobalamin biosynthesis</keyword>
<sequence length="323" mass="36537">MVNLPPALTIGLAFFLDLILADPQVRWHPVRLIGDLAEFFRRFFYHWGRLGGLLTLLATGLFSLWSIGLTVYFVPPIEVVWLYFFIAPTALRREVLKVAKTLEEDISLARRRLSFLVGRETKRLDSSQCVRASVETLAENFTDALVGPLFWYLVGGIYGATFYKVCETLDSMYGYKTEKWRKFGYFPARLDDVLNFFPARLAGLFIVIAAGFCRQNFWLALKTMLADARKHDSPNSGYTEAAMAGALGIELGGPVFYQGKFFDKGRFGKPLREREVSDIFQAEKIIKVATFLVVAVCIILEVFLWKSGYQSLTALIMNALKSA</sequence>
<dbReference type="GO" id="GO:0048472">
    <property type="term" value="F:threonine-phosphate decarboxylase activity"/>
    <property type="evidence" value="ECO:0007669"/>
    <property type="project" value="InterPro"/>
</dbReference>
<keyword evidence="7 9" id="KW-1133">Transmembrane helix</keyword>
<evidence type="ECO:0000313" key="10">
    <source>
        <dbReference type="EMBL" id="OAG26830.1"/>
    </source>
</evidence>
<gene>
    <name evidence="9" type="primary">cobD</name>
    <name evidence="10" type="ORF">TH606_10225</name>
</gene>
<dbReference type="NCBIfam" id="TIGR00380">
    <property type="entry name" value="cobal_cbiB"/>
    <property type="match status" value="1"/>
</dbReference>
<dbReference type="UniPathway" id="UPA00148"/>
<feature type="transmembrane region" description="Helical" evidence="9">
    <location>
        <begin position="72"/>
        <end position="91"/>
    </location>
</feature>
<comment type="pathway">
    <text evidence="2 9">Cofactor biosynthesis; adenosylcobalamin biosynthesis.</text>
</comment>
<comment type="caution">
    <text evidence="9">Lacks conserved residue(s) required for the propagation of feature annotation.</text>
</comment>
<dbReference type="Pfam" id="PF03186">
    <property type="entry name" value="CobD_Cbib"/>
    <property type="match status" value="1"/>
</dbReference>
<accession>A0A177E5W4</accession>
<dbReference type="AlphaFoldDB" id="A0A177E5W4"/>
<evidence type="ECO:0000256" key="8">
    <source>
        <dbReference type="ARBA" id="ARBA00023136"/>
    </source>
</evidence>
<keyword evidence="6 9" id="KW-0812">Transmembrane</keyword>
<evidence type="ECO:0000256" key="1">
    <source>
        <dbReference type="ARBA" id="ARBA00004651"/>
    </source>
</evidence>
<feature type="transmembrane region" description="Helical" evidence="9">
    <location>
        <begin position="201"/>
        <end position="221"/>
    </location>
</feature>
<evidence type="ECO:0000313" key="11">
    <source>
        <dbReference type="Proteomes" id="UP000076964"/>
    </source>
</evidence>
<evidence type="ECO:0000256" key="6">
    <source>
        <dbReference type="ARBA" id="ARBA00022692"/>
    </source>
</evidence>
<comment type="subcellular location">
    <subcellularLocation>
        <location evidence="1 9">Cell membrane</location>
        <topology evidence="1 9">Multi-pass membrane protein</topology>
    </subcellularLocation>
</comment>
<keyword evidence="4 9" id="KW-1003">Cell membrane</keyword>
<dbReference type="GO" id="GO:0015420">
    <property type="term" value="F:ABC-type vitamin B12 transporter activity"/>
    <property type="evidence" value="ECO:0007669"/>
    <property type="project" value="UniProtKB-UniRule"/>
</dbReference>
<evidence type="ECO:0000256" key="3">
    <source>
        <dbReference type="ARBA" id="ARBA00006263"/>
    </source>
</evidence>
<dbReference type="Proteomes" id="UP000076964">
    <property type="component" value="Unassembled WGS sequence"/>
</dbReference>
<dbReference type="GO" id="GO:0009236">
    <property type="term" value="P:cobalamin biosynthetic process"/>
    <property type="evidence" value="ECO:0007669"/>
    <property type="project" value="UniProtKB-UniRule"/>
</dbReference>
<dbReference type="InterPro" id="IPR004485">
    <property type="entry name" value="Cobalamin_biosynth_CobD/CbiB"/>
</dbReference>
<dbReference type="PANTHER" id="PTHR34308">
    <property type="entry name" value="COBALAMIN BIOSYNTHESIS PROTEIN CBIB"/>
    <property type="match status" value="1"/>
</dbReference>
<feature type="transmembrane region" description="Helical" evidence="9">
    <location>
        <begin position="45"/>
        <end position="65"/>
    </location>
</feature>
<evidence type="ECO:0000256" key="2">
    <source>
        <dbReference type="ARBA" id="ARBA00004953"/>
    </source>
</evidence>
<evidence type="ECO:0000256" key="9">
    <source>
        <dbReference type="HAMAP-Rule" id="MF_00024"/>
    </source>
</evidence>
<comment type="caution">
    <text evidence="10">The sequence shown here is derived from an EMBL/GenBank/DDBJ whole genome shotgun (WGS) entry which is preliminary data.</text>
</comment>
<feature type="transmembrane region" description="Helical" evidence="9">
    <location>
        <begin position="285"/>
        <end position="305"/>
    </location>
</feature>
<proteinExistence type="inferred from homology"/>
<evidence type="ECO:0000256" key="4">
    <source>
        <dbReference type="ARBA" id="ARBA00022475"/>
    </source>
</evidence>
<keyword evidence="8 9" id="KW-0472">Membrane</keyword>
<dbReference type="OrthoDB" id="9811967at2"/>
<organism evidence="10 11">
    <name type="scientific">Thermodesulfatator autotrophicus</name>
    <dbReference type="NCBI Taxonomy" id="1795632"/>
    <lineage>
        <taxon>Bacteria</taxon>
        <taxon>Pseudomonadati</taxon>
        <taxon>Thermodesulfobacteriota</taxon>
        <taxon>Thermodesulfobacteria</taxon>
        <taxon>Thermodesulfobacteriales</taxon>
        <taxon>Thermodesulfatatoraceae</taxon>
        <taxon>Thermodesulfatator</taxon>
    </lineage>
</organism>
<keyword evidence="11" id="KW-1185">Reference proteome</keyword>
<protein>
    <recommendedName>
        <fullName evidence="9">Cobalamin biosynthesis protein CobD</fullName>
    </recommendedName>
</protein>
<name>A0A177E5W4_9BACT</name>